<comment type="caution">
    <text evidence="1">The sequence shown here is derived from an EMBL/GenBank/DDBJ whole genome shotgun (WGS) entry which is preliminary data.</text>
</comment>
<evidence type="ECO:0000313" key="1">
    <source>
        <dbReference type="EMBL" id="MDO5969117.1"/>
    </source>
</evidence>
<dbReference type="Proteomes" id="UP001176883">
    <property type="component" value="Unassembled WGS sequence"/>
</dbReference>
<organism evidence="1 2">
    <name type="scientific">Flavivirga aquimarina</name>
    <dbReference type="NCBI Taxonomy" id="2027862"/>
    <lineage>
        <taxon>Bacteria</taxon>
        <taxon>Pseudomonadati</taxon>
        <taxon>Bacteroidota</taxon>
        <taxon>Flavobacteriia</taxon>
        <taxon>Flavobacteriales</taxon>
        <taxon>Flavobacteriaceae</taxon>
        <taxon>Flavivirga</taxon>
    </lineage>
</organism>
<proteinExistence type="predicted"/>
<gene>
    <name evidence="1" type="ORF">Q4Q35_04785</name>
</gene>
<dbReference type="PROSITE" id="PS51257">
    <property type="entry name" value="PROKAR_LIPOPROTEIN"/>
    <property type="match status" value="1"/>
</dbReference>
<dbReference type="EMBL" id="JAUOEK010000063">
    <property type="protein sequence ID" value="MDO5969117.1"/>
    <property type="molecule type" value="Genomic_DNA"/>
</dbReference>
<reference evidence="1" key="1">
    <citation type="submission" date="2023-07" db="EMBL/GenBank/DDBJ databases">
        <title>Two novel species in the genus Flavivirga.</title>
        <authorList>
            <person name="Kwon K."/>
        </authorList>
    </citation>
    <scope>NUCLEOTIDE SEQUENCE</scope>
    <source>
        <strain evidence="1">KCTC 52353</strain>
    </source>
</reference>
<accession>A0ABT8W7T1</accession>
<dbReference type="RefSeq" id="WP_303276803.1">
    <property type="nucleotide sequence ID" value="NZ_JAUOEK010000063.1"/>
</dbReference>
<evidence type="ECO:0000313" key="2">
    <source>
        <dbReference type="Proteomes" id="UP001176883"/>
    </source>
</evidence>
<protein>
    <submittedName>
        <fullName evidence="1">Uncharacterized protein</fullName>
    </submittedName>
</protein>
<name>A0ABT8W7T1_9FLAO</name>
<keyword evidence="2" id="KW-1185">Reference proteome</keyword>
<sequence length="166" mass="18985">MKTKLHLKSAILLIIIALLFQSCLDKPKTKKIDRPKQAIDYEYANALEEEFKKTRGDTINKYLNIRDTREFWFDLDELKKYIAYVEQEADSLGYKNLGIRIYKGAYPRDKSHPDPGYSTVILVPTGDKITSKGSFLPVNITFSGNNNINKIPAYNFAHAGKPPKEL</sequence>